<keyword evidence="4" id="KW-1185">Reference proteome</keyword>
<dbReference type="EMBL" id="CAJOBP010000745">
    <property type="protein sequence ID" value="CAF4215835.1"/>
    <property type="molecule type" value="Genomic_DNA"/>
</dbReference>
<protein>
    <submittedName>
        <fullName evidence="3">Uncharacterized protein</fullName>
    </submittedName>
</protein>
<comment type="caution">
    <text evidence="3">The sequence shown here is derived from an EMBL/GenBank/DDBJ whole genome shotgun (WGS) entry which is preliminary data.</text>
</comment>
<proteinExistence type="predicted"/>
<dbReference type="AlphaFoldDB" id="A0A820C484"/>
<name>A0A820C484_9BILA</name>
<gene>
    <name evidence="3" type="ORF">UJA718_LOCUS7428</name>
</gene>
<evidence type="ECO:0000256" key="1">
    <source>
        <dbReference type="SAM" id="MobiDB-lite"/>
    </source>
</evidence>
<dbReference type="Proteomes" id="UP000663873">
    <property type="component" value="Unassembled WGS sequence"/>
</dbReference>
<feature type="transmembrane region" description="Helical" evidence="2">
    <location>
        <begin position="51"/>
        <end position="76"/>
    </location>
</feature>
<keyword evidence="2" id="KW-0812">Transmembrane</keyword>
<feature type="compositionally biased region" description="Polar residues" evidence="1">
    <location>
        <begin position="1"/>
        <end position="18"/>
    </location>
</feature>
<sequence>MKQEEAQQIFNQPQPQKYKQSERMKSVKDHHSAASRQKTKRRRCCYAPRSVWCTSLCMLGIFLLGSALAAGLIVLLGSKSEISASTSTTMTTTTGEYVDRAI</sequence>
<feature type="region of interest" description="Disordered" evidence="1">
    <location>
        <begin position="1"/>
        <end position="41"/>
    </location>
</feature>
<reference evidence="3" key="1">
    <citation type="submission" date="2021-02" db="EMBL/GenBank/DDBJ databases">
        <authorList>
            <person name="Nowell W R."/>
        </authorList>
    </citation>
    <scope>NUCLEOTIDE SEQUENCE</scope>
</reference>
<feature type="compositionally biased region" description="Basic and acidic residues" evidence="1">
    <location>
        <begin position="19"/>
        <end position="32"/>
    </location>
</feature>
<organism evidence="3 4">
    <name type="scientific">Rotaria socialis</name>
    <dbReference type="NCBI Taxonomy" id="392032"/>
    <lineage>
        <taxon>Eukaryota</taxon>
        <taxon>Metazoa</taxon>
        <taxon>Spiralia</taxon>
        <taxon>Gnathifera</taxon>
        <taxon>Rotifera</taxon>
        <taxon>Eurotatoria</taxon>
        <taxon>Bdelloidea</taxon>
        <taxon>Philodinida</taxon>
        <taxon>Philodinidae</taxon>
        <taxon>Rotaria</taxon>
    </lineage>
</organism>
<evidence type="ECO:0000256" key="2">
    <source>
        <dbReference type="SAM" id="Phobius"/>
    </source>
</evidence>
<keyword evidence="2" id="KW-1133">Transmembrane helix</keyword>
<keyword evidence="2" id="KW-0472">Membrane</keyword>
<evidence type="ECO:0000313" key="4">
    <source>
        <dbReference type="Proteomes" id="UP000663873"/>
    </source>
</evidence>
<accession>A0A820C484</accession>
<evidence type="ECO:0000313" key="3">
    <source>
        <dbReference type="EMBL" id="CAF4215835.1"/>
    </source>
</evidence>